<comment type="subcellular location">
    <subcellularLocation>
        <location evidence="5">Cell membrane</location>
        <topology evidence="5">Multi-pass membrane protein</topology>
    </subcellularLocation>
    <subcellularLocation>
        <location evidence="1">Endomembrane system</location>
        <topology evidence="1">Multi-pass membrane protein</topology>
    </subcellularLocation>
    <subcellularLocation>
        <location evidence="6">Membrane</location>
        <topology evidence="6">Multi-pass membrane protein</topology>
    </subcellularLocation>
</comment>
<feature type="transmembrane region" description="Helical" evidence="5">
    <location>
        <begin position="250"/>
        <end position="271"/>
    </location>
</feature>
<evidence type="ECO:0000256" key="2">
    <source>
        <dbReference type="ARBA" id="ARBA00022692"/>
    </source>
</evidence>
<feature type="transmembrane region" description="Helical" evidence="5">
    <location>
        <begin position="206"/>
        <end position="230"/>
    </location>
</feature>
<dbReference type="Proteomes" id="UP000216533">
    <property type="component" value="Unassembled WGS sequence"/>
</dbReference>
<organism evidence="8 9">
    <name type="scientific">Parenemella sanctibonifatiensis</name>
    <dbReference type="NCBI Taxonomy" id="2016505"/>
    <lineage>
        <taxon>Bacteria</taxon>
        <taxon>Bacillati</taxon>
        <taxon>Actinomycetota</taxon>
        <taxon>Actinomycetes</taxon>
        <taxon>Propionibacteriales</taxon>
        <taxon>Propionibacteriaceae</taxon>
        <taxon>Parenemella</taxon>
    </lineage>
</organism>
<dbReference type="GO" id="GO:0012505">
    <property type="term" value="C:endomembrane system"/>
    <property type="evidence" value="ECO:0007669"/>
    <property type="project" value="UniProtKB-SubCell"/>
</dbReference>
<feature type="transmembrane region" description="Helical" evidence="5">
    <location>
        <begin position="345"/>
        <end position="366"/>
    </location>
</feature>
<dbReference type="AlphaFoldDB" id="A0A255E7H6"/>
<feature type="transmembrane region" description="Helical" evidence="5">
    <location>
        <begin position="28"/>
        <end position="46"/>
    </location>
</feature>
<keyword evidence="5" id="KW-1003">Cell membrane</keyword>
<dbReference type="InterPro" id="IPR010096">
    <property type="entry name" value="NADH-Q_OxRdtase_suN/2"/>
</dbReference>
<keyword evidence="5" id="KW-1278">Translocase</keyword>
<evidence type="ECO:0000256" key="1">
    <source>
        <dbReference type="ARBA" id="ARBA00004127"/>
    </source>
</evidence>
<dbReference type="GO" id="GO:0008137">
    <property type="term" value="F:NADH dehydrogenase (ubiquinone) activity"/>
    <property type="evidence" value="ECO:0007669"/>
    <property type="project" value="InterPro"/>
</dbReference>
<evidence type="ECO:0000256" key="3">
    <source>
        <dbReference type="ARBA" id="ARBA00022989"/>
    </source>
</evidence>
<feature type="transmembrane region" description="Helical" evidence="5">
    <location>
        <begin position="98"/>
        <end position="116"/>
    </location>
</feature>
<reference evidence="8 9" key="1">
    <citation type="submission" date="2017-07" db="EMBL/GenBank/DDBJ databases">
        <title>Draft whole genome sequences of clinical Proprionibacteriaceae strains.</title>
        <authorList>
            <person name="Bernier A.-M."/>
            <person name="Bernard K."/>
            <person name="Domingo M.-C."/>
        </authorList>
    </citation>
    <scope>NUCLEOTIDE SEQUENCE [LARGE SCALE GENOMIC DNA]</scope>
    <source>
        <strain evidence="8 9">NML 160184</strain>
    </source>
</reference>
<feature type="transmembrane region" description="Helical" evidence="5">
    <location>
        <begin position="176"/>
        <end position="194"/>
    </location>
</feature>
<comment type="caution">
    <text evidence="8">The sequence shown here is derived from an EMBL/GenBank/DDBJ whole genome shotgun (WGS) entry which is preliminary data.</text>
</comment>
<evidence type="ECO:0000256" key="4">
    <source>
        <dbReference type="ARBA" id="ARBA00023136"/>
    </source>
</evidence>
<dbReference type="EC" id="7.1.1.-" evidence="5"/>
<keyword evidence="5" id="KW-0520">NAD</keyword>
<dbReference type="RefSeq" id="WP_094450721.1">
    <property type="nucleotide sequence ID" value="NZ_NMVI01000016.1"/>
</dbReference>
<dbReference type="GO" id="GO:0042773">
    <property type="term" value="P:ATP synthesis coupled electron transport"/>
    <property type="evidence" value="ECO:0007669"/>
    <property type="project" value="InterPro"/>
</dbReference>
<dbReference type="EMBL" id="NMVI01000016">
    <property type="protein sequence ID" value="OYN87499.1"/>
    <property type="molecule type" value="Genomic_DNA"/>
</dbReference>
<dbReference type="NCBIfam" id="NF004441">
    <property type="entry name" value="PRK05777.1-4"/>
    <property type="match status" value="1"/>
</dbReference>
<feature type="transmembrane region" description="Helical" evidence="5">
    <location>
        <begin position="460"/>
        <end position="488"/>
    </location>
</feature>
<evidence type="ECO:0000259" key="7">
    <source>
        <dbReference type="Pfam" id="PF00361"/>
    </source>
</evidence>
<evidence type="ECO:0000313" key="9">
    <source>
        <dbReference type="Proteomes" id="UP000216533"/>
    </source>
</evidence>
<keyword evidence="5" id="KW-0874">Quinone</keyword>
<feature type="transmembrane region" description="Helical" evidence="5">
    <location>
        <begin position="319"/>
        <end position="338"/>
    </location>
</feature>
<feature type="transmembrane region" description="Helical" evidence="5">
    <location>
        <begin position="423"/>
        <end position="448"/>
    </location>
</feature>
<dbReference type="Pfam" id="PF00361">
    <property type="entry name" value="Proton_antipo_M"/>
    <property type="match status" value="1"/>
</dbReference>
<comment type="function">
    <text evidence="5">NDH-1 shuttles electrons from NADH, via FMN and iron-sulfur (Fe-S) centers, to quinones in the respiratory chain. The immediate electron acceptor for the enzyme in this species is believed to be a menaquinone. Couples the redox reaction to proton translocation (for every two electrons transferred, four hydrogen ions are translocated across the cytoplasmic membrane), and thus conserves the redox energy in a proton gradient.</text>
</comment>
<feature type="transmembrane region" description="Helical" evidence="5">
    <location>
        <begin position="58"/>
        <end position="78"/>
    </location>
</feature>
<keyword evidence="5" id="KW-0813">Transport</keyword>
<dbReference type="GO" id="GO:0005886">
    <property type="term" value="C:plasma membrane"/>
    <property type="evidence" value="ECO:0007669"/>
    <property type="project" value="UniProtKB-SubCell"/>
</dbReference>
<proteinExistence type="inferred from homology"/>
<dbReference type="GO" id="GO:0050136">
    <property type="term" value="F:NADH dehydrogenase (quinone) (non-electrogenic) activity"/>
    <property type="evidence" value="ECO:0007669"/>
    <property type="project" value="UniProtKB-UniRule"/>
</dbReference>
<evidence type="ECO:0000313" key="8">
    <source>
        <dbReference type="EMBL" id="OYN87499.1"/>
    </source>
</evidence>
<dbReference type="InterPro" id="IPR001750">
    <property type="entry name" value="ND/Mrp_TM"/>
</dbReference>
<evidence type="ECO:0000256" key="5">
    <source>
        <dbReference type="HAMAP-Rule" id="MF_00445"/>
    </source>
</evidence>
<comment type="catalytic activity">
    <reaction evidence="5">
        <text>a quinone + NADH + 5 H(+)(in) = a quinol + NAD(+) + 4 H(+)(out)</text>
        <dbReference type="Rhea" id="RHEA:57888"/>
        <dbReference type="ChEBI" id="CHEBI:15378"/>
        <dbReference type="ChEBI" id="CHEBI:24646"/>
        <dbReference type="ChEBI" id="CHEBI:57540"/>
        <dbReference type="ChEBI" id="CHEBI:57945"/>
        <dbReference type="ChEBI" id="CHEBI:132124"/>
    </reaction>
</comment>
<keyword evidence="3 5" id="KW-1133">Transmembrane helix</keyword>
<evidence type="ECO:0000256" key="6">
    <source>
        <dbReference type="RuleBase" id="RU000320"/>
    </source>
</evidence>
<feature type="transmembrane region" description="Helical" evidence="5">
    <location>
        <begin position="292"/>
        <end position="313"/>
    </location>
</feature>
<dbReference type="GO" id="GO:0048038">
    <property type="term" value="F:quinone binding"/>
    <property type="evidence" value="ECO:0007669"/>
    <property type="project" value="UniProtKB-KW"/>
</dbReference>
<keyword evidence="2 5" id="KW-0812">Transmembrane</keyword>
<accession>A0A255E7H6</accession>
<feature type="transmembrane region" description="Helical" evidence="5">
    <location>
        <begin position="153"/>
        <end position="170"/>
    </location>
</feature>
<comment type="subunit">
    <text evidence="5">NDH-1 is composed of 14 different subunits. Subunits NuoA, H, J, K, L, M, N constitute the membrane sector of the complex.</text>
</comment>
<gene>
    <name evidence="5" type="primary">nuoN</name>
    <name evidence="8" type="ORF">CGZ92_07220</name>
</gene>
<comment type="similarity">
    <text evidence="5">Belongs to the complex I subunit 2 family.</text>
</comment>
<dbReference type="PANTHER" id="PTHR22773">
    <property type="entry name" value="NADH DEHYDROGENASE"/>
    <property type="match status" value="1"/>
</dbReference>
<protein>
    <recommendedName>
        <fullName evidence="5">NADH-quinone oxidoreductase subunit N</fullName>
        <ecNumber evidence="5">7.1.1.-</ecNumber>
    </recommendedName>
    <alternativeName>
        <fullName evidence="5">NADH dehydrogenase I subunit N</fullName>
    </alternativeName>
    <alternativeName>
        <fullName evidence="5">NDH-1 subunit N</fullName>
    </alternativeName>
</protein>
<feature type="transmembrane region" description="Helical" evidence="5">
    <location>
        <begin position="381"/>
        <end position="402"/>
    </location>
</feature>
<dbReference type="HAMAP" id="MF_00445">
    <property type="entry name" value="NDH1_NuoN_1"/>
    <property type="match status" value="1"/>
</dbReference>
<sequence length="538" mass="56251">MSPLFLSPLHAALQTRLPEPAISDLQLGLLLPILFLLGGACIGVLVEALAPREARHGLQVGLTLITIVAALVATIMNWSAGVGGLAGLGSIMVDGPAYFSWAALLIFGVLAVLLMAEKKVYHGVSAFASNAAAPPGSPTEREATAARIELTEVYPLVLFALSGMLMFPAANDLVTMFIAMEVLSFPLYILSAMARRRRLLSQEAAMKYFLLGALSSGFFVYGMALTYGYAGSLDFAAIAAAAALPESDGMILAGMALMGAALMFKVGAVPFHSWTPDVYQGAPTPVTGFMAICTKFAAMIALLRLFFVAFGGYRWDWQIMLAVVAVASMLIGSIMAIVQTDMKRLLAYSSVAHAGFLMTAVVGASVAEEGSVAQLGSVSSVLFYLVTYGFATLGAFAIVTMVREGNGSEATRLDQWAGLGRRSPLVAGIFTVLMLSFAGIPLTAGFMGKWAVFAAAWSGGYAWLVVVAVLVSVVAAFIYLKVVVAMWFSDPEGEVGEVVVPGWGTAVTLGIGLVATLVLGVVPGPVLELAAQAGGFLR</sequence>
<feature type="transmembrane region" description="Helical" evidence="5">
    <location>
        <begin position="500"/>
        <end position="522"/>
    </location>
</feature>
<name>A0A255E7H6_9ACTN</name>
<feature type="domain" description="NADH:quinone oxidoreductase/Mrp antiporter transmembrane" evidence="7">
    <location>
        <begin position="170"/>
        <end position="473"/>
    </location>
</feature>
<keyword evidence="4 5" id="KW-0472">Membrane</keyword>
<dbReference type="NCBIfam" id="TIGR01770">
    <property type="entry name" value="NDH_I_N"/>
    <property type="match status" value="1"/>
</dbReference>